<protein>
    <submittedName>
        <fullName evidence="2">Uncharacterized protein</fullName>
    </submittedName>
</protein>
<evidence type="ECO:0000313" key="2">
    <source>
        <dbReference type="EMBL" id="KAH0220337.1"/>
    </source>
</evidence>
<feature type="non-terminal residue" evidence="2">
    <location>
        <position position="151"/>
    </location>
</feature>
<dbReference type="Proteomes" id="UP000767238">
    <property type="component" value="Unassembled WGS sequence"/>
</dbReference>
<evidence type="ECO:0000256" key="1">
    <source>
        <dbReference type="SAM" id="MobiDB-lite"/>
    </source>
</evidence>
<proteinExistence type="predicted"/>
<comment type="caution">
    <text evidence="2">The sequence shown here is derived from an EMBL/GenBank/DDBJ whole genome shotgun (WGS) entry which is preliminary data.</text>
</comment>
<accession>A0A9P8K7F2</accession>
<sequence>MMPSAMSRASLAPACENVRVRTLRRFFLVSGDSCSAIVCHVDCKIKNDYYAEDNHFGGSAGHNAATYNNYDTGDYDESPYHYHRIERELADPDHTPSVKRAKFQTGVPFNNGHNGDYFGGAHYQARTSPKQPIYNVNPESGHNGGPSPMPN</sequence>
<reference evidence="2" key="1">
    <citation type="journal article" date="2021" name="J Fungi (Basel)">
        <title>Virulence traits and population genomics of the black yeast Aureobasidium melanogenum.</title>
        <authorList>
            <person name="Cernosa A."/>
            <person name="Sun X."/>
            <person name="Gostincar C."/>
            <person name="Fang C."/>
            <person name="Gunde-Cimerman N."/>
            <person name="Song Z."/>
        </authorList>
    </citation>
    <scope>NUCLEOTIDE SEQUENCE</scope>
    <source>
        <strain evidence="2">EXF-8016</strain>
    </source>
</reference>
<reference evidence="2" key="2">
    <citation type="submission" date="2021-08" db="EMBL/GenBank/DDBJ databases">
        <authorList>
            <person name="Gostincar C."/>
            <person name="Sun X."/>
            <person name="Song Z."/>
            <person name="Gunde-Cimerman N."/>
        </authorList>
    </citation>
    <scope>NUCLEOTIDE SEQUENCE</scope>
    <source>
        <strain evidence="2">EXF-8016</strain>
    </source>
</reference>
<gene>
    <name evidence="2" type="ORF">KCV03_g5636</name>
</gene>
<organism evidence="2 3">
    <name type="scientific">Aureobasidium melanogenum</name>
    <name type="common">Aureobasidium pullulans var. melanogenum</name>
    <dbReference type="NCBI Taxonomy" id="46634"/>
    <lineage>
        <taxon>Eukaryota</taxon>
        <taxon>Fungi</taxon>
        <taxon>Dikarya</taxon>
        <taxon>Ascomycota</taxon>
        <taxon>Pezizomycotina</taxon>
        <taxon>Dothideomycetes</taxon>
        <taxon>Dothideomycetidae</taxon>
        <taxon>Dothideales</taxon>
        <taxon>Saccotheciaceae</taxon>
        <taxon>Aureobasidium</taxon>
    </lineage>
</organism>
<dbReference type="AlphaFoldDB" id="A0A9P8K7F2"/>
<evidence type="ECO:0000313" key="3">
    <source>
        <dbReference type="Proteomes" id="UP000767238"/>
    </source>
</evidence>
<dbReference type="OrthoDB" id="10275780at2759"/>
<dbReference type="EMBL" id="JAHFYH010000038">
    <property type="protein sequence ID" value="KAH0220337.1"/>
    <property type="molecule type" value="Genomic_DNA"/>
</dbReference>
<name>A0A9P8K7F2_AURME</name>
<feature type="region of interest" description="Disordered" evidence="1">
    <location>
        <begin position="130"/>
        <end position="151"/>
    </location>
</feature>